<evidence type="ECO:0000256" key="1">
    <source>
        <dbReference type="SAM" id="MobiDB-lite"/>
    </source>
</evidence>
<dbReference type="EMBL" id="NIDF01000031">
    <property type="protein sequence ID" value="TYJ55928.1"/>
    <property type="molecule type" value="Genomic_DNA"/>
</dbReference>
<dbReference type="SUPFAM" id="SSF56784">
    <property type="entry name" value="HAD-like"/>
    <property type="match status" value="1"/>
</dbReference>
<feature type="region of interest" description="Disordered" evidence="1">
    <location>
        <begin position="1"/>
        <end position="59"/>
    </location>
</feature>
<gene>
    <name evidence="2" type="ORF">B9479_003313</name>
</gene>
<dbReference type="PANTHER" id="PTHR35134">
    <property type="entry name" value="NUCLEOTIDASE YQFW-RELATED"/>
    <property type="match status" value="1"/>
</dbReference>
<protein>
    <submittedName>
        <fullName evidence="2">Uncharacterized protein</fullName>
    </submittedName>
</protein>
<reference evidence="2 3" key="1">
    <citation type="submission" date="2017-05" db="EMBL/GenBank/DDBJ databases">
        <title>The Genome Sequence of Tsuchiyaea wingfieldii DSM 27421.</title>
        <authorList>
            <person name="Cuomo C."/>
            <person name="Passer A."/>
            <person name="Billmyre B."/>
            <person name="Heitman J."/>
        </authorList>
    </citation>
    <scope>NUCLEOTIDE SEQUENCE [LARGE SCALE GENOMIC DNA]</scope>
    <source>
        <strain evidence="2 3">DSM 27421</strain>
    </source>
</reference>
<keyword evidence="3" id="KW-1185">Reference proteome</keyword>
<feature type="compositionally biased region" description="Low complexity" evidence="1">
    <location>
        <begin position="33"/>
        <end position="43"/>
    </location>
</feature>
<organism evidence="2 3">
    <name type="scientific">Cryptococcus floricola</name>
    <dbReference type="NCBI Taxonomy" id="2591691"/>
    <lineage>
        <taxon>Eukaryota</taxon>
        <taxon>Fungi</taxon>
        <taxon>Dikarya</taxon>
        <taxon>Basidiomycota</taxon>
        <taxon>Agaricomycotina</taxon>
        <taxon>Tremellomycetes</taxon>
        <taxon>Tremellales</taxon>
        <taxon>Cryptococcaceae</taxon>
        <taxon>Cryptococcus</taxon>
    </lineage>
</organism>
<evidence type="ECO:0000313" key="2">
    <source>
        <dbReference type="EMBL" id="TYJ55928.1"/>
    </source>
</evidence>
<name>A0A5D3AYR2_9TREE</name>
<comment type="caution">
    <text evidence="2">The sequence shown here is derived from an EMBL/GenBank/DDBJ whole genome shotgun (WGS) entry which is preliminary data.</text>
</comment>
<dbReference type="PANTHER" id="PTHR35134:SF2">
    <property type="entry name" value="NUCLEOTIDASE YQFW-RELATED"/>
    <property type="match status" value="1"/>
</dbReference>
<evidence type="ECO:0000313" key="3">
    <source>
        <dbReference type="Proteomes" id="UP000322245"/>
    </source>
</evidence>
<dbReference type="InterPro" id="IPR052419">
    <property type="entry name" value="5_3-deoxyribonucleotidase-like"/>
</dbReference>
<sequence>MVRPQAPPIQTQLDTGSATPSTLITNHRKDTGSDISAQDQDSSANRHRQSQDQVGQLPTKGASEAVFSPLGTSFGADTPDLLSPTGSMVAMHGSVVSTPFPKNNDQKHQADWERFAHLTAFQRKKDRDATADSVKGAASSACLDTEDDSVSPEPVHNGRLIAIDFDDVCTQNMLAIITEHNVQYGTDLTLDDLESYVFWQNRGWGSPADCSRKVKSLNQLLPKTAPIPGFDDALRVLHSLGHPIHIVTSRPESDRQAVTEWLAQQNITIGSGPEHVIKAAWFCGSYSSAYPDLQAKGDTASAVERENETNEKLRQIWKDGVTSGKSGLGKLRILRQIDASLFIDDHHGNLEPIVQADPPIPCLLFGTYGWNRSRSSLSSPVELMDYDERIAQGFPLPFDEILTGKDHGLHRVKDWGDVVQWVKEWDKESKDPDC</sequence>
<accession>A0A5D3AYR2</accession>
<dbReference type="Proteomes" id="UP000322245">
    <property type="component" value="Unassembled WGS sequence"/>
</dbReference>
<feature type="compositionally biased region" description="Polar residues" evidence="1">
    <location>
        <begin position="8"/>
        <end position="25"/>
    </location>
</feature>
<dbReference type="InterPro" id="IPR036412">
    <property type="entry name" value="HAD-like_sf"/>
</dbReference>
<dbReference type="AlphaFoldDB" id="A0A5D3AYR2"/>
<proteinExistence type="predicted"/>